<accession>A0A644ZAE7</accession>
<dbReference type="Gene3D" id="3.40.309.10">
    <property type="entry name" value="Aldehyde Dehydrogenase, Chain A, domain 2"/>
    <property type="match status" value="1"/>
</dbReference>
<dbReference type="EMBL" id="VSSQ01007882">
    <property type="protein sequence ID" value="MPM37258.1"/>
    <property type="molecule type" value="Genomic_DNA"/>
</dbReference>
<dbReference type="Pfam" id="PF00171">
    <property type="entry name" value="Aldedh"/>
    <property type="match status" value="1"/>
</dbReference>
<dbReference type="GO" id="GO:0004029">
    <property type="term" value="F:aldehyde dehydrogenase (NAD+) activity"/>
    <property type="evidence" value="ECO:0007669"/>
    <property type="project" value="UniProtKB-EC"/>
</dbReference>
<dbReference type="SUPFAM" id="SSF53720">
    <property type="entry name" value="ALDH-like"/>
    <property type="match status" value="1"/>
</dbReference>
<keyword evidence="2 4" id="KW-0560">Oxidoreductase</keyword>
<reference evidence="4" key="1">
    <citation type="submission" date="2019-08" db="EMBL/GenBank/DDBJ databases">
        <authorList>
            <person name="Kucharzyk K."/>
            <person name="Murdoch R.W."/>
            <person name="Higgins S."/>
            <person name="Loffler F."/>
        </authorList>
    </citation>
    <scope>NUCLEOTIDE SEQUENCE</scope>
</reference>
<evidence type="ECO:0000313" key="4">
    <source>
        <dbReference type="EMBL" id="MPM37258.1"/>
    </source>
</evidence>
<dbReference type="InterPro" id="IPR012394">
    <property type="entry name" value="Aldehyde_DH_NAD(P)"/>
</dbReference>
<comment type="caution">
    <text evidence="4">The sequence shown here is derived from an EMBL/GenBank/DDBJ whole genome shotgun (WGS) entry which is preliminary data.</text>
</comment>
<dbReference type="InterPro" id="IPR016161">
    <property type="entry name" value="Ald_DH/histidinol_DH"/>
</dbReference>
<dbReference type="GO" id="GO:0005737">
    <property type="term" value="C:cytoplasm"/>
    <property type="evidence" value="ECO:0007669"/>
    <property type="project" value="TreeGrafter"/>
</dbReference>
<name>A0A644ZAE7_9ZZZZ</name>
<sequence length="191" mass="21187">MVPYLKDGEIVCGGQTNREELYIAPTILRNVSPDSAVMQNEIFGPILPVLPIKNVEEALQFVASREKPLAFYIFSEDRATVDHVLANSTSGGACVNETINHLVVPGLPVGGVGNSGMGKYHGEWGFRDFSNARAVLDRGTSFDPAVRYPPYSPEKTHLMKKLLTMHTPAFLEPIMHFILARWGDFLLKFIK</sequence>
<dbReference type="GO" id="GO:0006081">
    <property type="term" value="P:aldehyde metabolic process"/>
    <property type="evidence" value="ECO:0007669"/>
    <property type="project" value="InterPro"/>
</dbReference>
<comment type="similarity">
    <text evidence="1">Belongs to the aldehyde dehydrogenase family.</text>
</comment>
<dbReference type="EC" id="1.2.1.3" evidence="4"/>
<dbReference type="AlphaFoldDB" id="A0A644ZAE7"/>
<evidence type="ECO:0000256" key="2">
    <source>
        <dbReference type="ARBA" id="ARBA00023002"/>
    </source>
</evidence>
<feature type="domain" description="Aldehyde dehydrogenase" evidence="3">
    <location>
        <begin position="8"/>
        <end position="135"/>
    </location>
</feature>
<organism evidence="4">
    <name type="scientific">bioreactor metagenome</name>
    <dbReference type="NCBI Taxonomy" id="1076179"/>
    <lineage>
        <taxon>unclassified sequences</taxon>
        <taxon>metagenomes</taxon>
        <taxon>ecological metagenomes</taxon>
    </lineage>
</organism>
<dbReference type="InterPro" id="IPR016162">
    <property type="entry name" value="Ald_DH_N"/>
</dbReference>
<gene>
    <name evidence="4" type="primary">alkH_7</name>
    <name evidence="4" type="ORF">SDC9_83865</name>
</gene>
<evidence type="ECO:0000259" key="3">
    <source>
        <dbReference type="Pfam" id="PF00171"/>
    </source>
</evidence>
<protein>
    <submittedName>
        <fullName evidence="4">Aldehyde dehydrogenase</fullName>
        <ecNumber evidence="4">1.2.1.3</ecNumber>
    </submittedName>
</protein>
<evidence type="ECO:0000256" key="1">
    <source>
        <dbReference type="ARBA" id="ARBA00009986"/>
    </source>
</evidence>
<dbReference type="PANTHER" id="PTHR43570">
    <property type="entry name" value="ALDEHYDE DEHYDROGENASE"/>
    <property type="match status" value="1"/>
</dbReference>
<dbReference type="Gene3D" id="3.40.605.10">
    <property type="entry name" value="Aldehyde Dehydrogenase, Chain A, domain 1"/>
    <property type="match status" value="1"/>
</dbReference>
<dbReference type="InterPro" id="IPR015590">
    <property type="entry name" value="Aldehyde_DH_dom"/>
</dbReference>
<proteinExistence type="inferred from homology"/>
<dbReference type="PANTHER" id="PTHR43570:SF16">
    <property type="entry name" value="ALDEHYDE DEHYDROGENASE TYPE III, ISOFORM Q"/>
    <property type="match status" value="1"/>
</dbReference>
<dbReference type="InterPro" id="IPR016163">
    <property type="entry name" value="Ald_DH_C"/>
</dbReference>